<keyword evidence="1" id="KW-0880">Kelch repeat</keyword>
<dbReference type="Proteomes" id="UP000224567">
    <property type="component" value="Unassembled WGS sequence"/>
</dbReference>
<dbReference type="Pfam" id="PF01344">
    <property type="entry name" value="Kelch_1"/>
    <property type="match status" value="1"/>
</dbReference>
<keyword evidence="2" id="KW-0677">Repeat</keyword>
<organism evidence="4 5">
    <name type="scientific">Capsicum baccatum</name>
    <name type="common">Peruvian pepper</name>
    <dbReference type="NCBI Taxonomy" id="33114"/>
    <lineage>
        <taxon>Eukaryota</taxon>
        <taxon>Viridiplantae</taxon>
        <taxon>Streptophyta</taxon>
        <taxon>Embryophyta</taxon>
        <taxon>Tracheophyta</taxon>
        <taxon>Spermatophyta</taxon>
        <taxon>Magnoliopsida</taxon>
        <taxon>eudicotyledons</taxon>
        <taxon>Gunneridae</taxon>
        <taxon>Pentapetalae</taxon>
        <taxon>asterids</taxon>
        <taxon>lamiids</taxon>
        <taxon>Solanales</taxon>
        <taxon>Solanaceae</taxon>
        <taxon>Solanoideae</taxon>
        <taxon>Capsiceae</taxon>
        <taxon>Capsicum</taxon>
    </lineage>
</organism>
<gene>
    <name evidence="4" type="ORF">CQW23_25713</name>
</gene>
<evidence type="ECO:0000256" key="3">
    <source>
        <dbReference type="SAM" id="Phobius"/>
    </source>
</evidence>
<dbReference type="InterPro" id="IPR015915">
    <property type="entry name" value="Kelch-typ_b-propeller"/>
</dbReference>
<dbReference type="EMBL" id="MLFT02000011">
    <property type="protein sequence ID" value="PHT33913.1"/>
    <property type="molecule type" value="Genomic_DNA"/>
</dbReference>
<evidence type="ECO:0000313" key="4">
    <source>
        <dbReference type="EMBL" id="PHT33913.1"/>
    </source>
</evidence>
<feature type="transmembrane region" description="Helical" evidence="3">
    <location>
        <begin position="184"/>
        <end position="203"/>
    </location>
</feature>
<sequence>MIQSASRSAPSTFFGSITNKNALKADMFLSPNLVLILEVSVPSESVPLVELPAIPLSVSFQHKNVERYGVTLSLRSSSASPDEKADNQDYAGDNSDWSTLFPAIDRENSINTFICCSRLLTNMWSTRMLMNAPSCLFGKASLGELSIFSGGCDSQGKILSSAELYNSETGTWRTLRSMNKQRKMCSGVFIVGKFYVIGVIGGADSKLLTCAKYDLARETWSEISIMSPVRPNLRKDVPATSAASPVVAVVSNLLYTAYYAEMSVRKYENHNKA</sequence>
<evidence type="ECO:0000256" key="2">
    <source>
        <dbReference type="ARBA" id="ARBA00022737"/>
    </source>
</evidence>
<dbReference type="PANTHER" id="PTHR46122">
    <property type="entry name" value="GALACTOSE OXIDASE/KELCH REPEAT PROTEIN-RELATED"/>
    <property type="match status" value="1"/>
</dbReference>
<dbReference type="AlphaFoldDB" id="A0A2G2VLR7"/>
<comment type="caution">
    <text evidence="4">The sequence shown here is derived from an EMBL/GenBank/DDBJ whole genome shotgun (WGS) entry which is preliminary data.</text>
</comment>
<reference evidence="5" key="2">
    <citation type="journal article" date="2017" name="J. Anim. Genet.">
        <title>Multiple reference genome sequences of hot pepper reveal the massive evolution of plant disease resistance genes by retroduplication.</title>
        <authorList>
            <person name="Kim S."/>
            <person name="Park J."/>
            <person name="Yeom S.-I."/>
            <person name="Kim Y.-M."/>
            <person name="Seo E."/>
            <person name="Kim K.-T."/>
            <person name="Kim M.-S."/>
            <person name="Lee J.M."/>
            <person name="Cheong K."/>
            <person name="Shin H.-S."/>
            <person name="Kim S.-B."/>
            <person name="Han K."/>
            <person name="Lee J."/>
            <person name="Park M."/>
            <person name="Lee H.-A."/>
            <person name="Lee H.-Y."/>
            <person name="Lee Y."/>
            <person name="Oh S."/>
            <person name="Lee J.H."/>
            <person name="Choi E."/>
            <person name="Choi E."/>
            <person name="Lee S.E."/>
            <person name="Jeon J."/>
            <person name="Kim H."/>
            <person name="Choi G."/>
            <person name="Song H."/>
            <person name="Lee J."/>
            <person name="Lee S.-C."/>
            <person name="Kwon J.-K."/>
            <person name="Lee H.-Y."/>
            <person name="Koo N."/>
            <person name="Hong Y."/>
            <person name="Kim R.W."/>
            <person name="Kang W.-H."/>
            <person name="Huh J.H."/>
            <person name="Kang B.-C."/>
            <person name="Yang T.-J."/>
            <person name="Lee Y.-H."/>
            <person name="Bennetzen J.L."/>
            <person name="Choi D."/>
        </authorList>
    </citation>
    <scope>NUCLEOTIDE SEQUENCE [LARGE SCALE GENOMIC DNA]</scope>
    <source>
        <strain evidence="5">cv. PBC81</strain>
    </source>
</reference>
<dbReference type="Gene3D" id="2.120.10.80">
    <property type="entry name" value="Kelch-type beta propeller"/>
    <property type="match status" value="1"/>
</dbReference>
<dbReference type="OrthoDB" id="191037at2759"/>
<dbReference type="InterPro" id="IPR052439">
    <property type="entry name" value="F-box/Kelch-repeat"/>
</dbReference>
<evidence type="ECO:0000256" key="1">
    <source>
        <dbReference type="ARBA" id="ARBA00022441"/>
    </source>
</evidence>
<reference evidence="4 5" key="1">
    <citation type="journal article" date="2017" name="Genome Biol.">
        <title>New reference genome sequences of hot pepper reveal the massive evolution of plant disease-resistance genes by retroduplication.</title>
        <authorList>
            <person name="Kim S."/>
            <person name="Park J."/>
            <person name="Yeom S.I."/>
            <person name="Kim Y.M."/>
            <person name="Seo E."/>
            <person name="Kim K.T."/>
            <person name="Kim M.S."/>
            <person name="Lee J.M."/>
            <person name="Cheong K."/>
            <person name="Shin H.S."/>
            <person name="Kim S.B."/>
            <person name="Han K."/>
            <person name="Lee J."/>
            <person name="Park M."/>
            <person name="Lee H.A."/>
            <person name="Lee H.Y."/>
            <person name="Lee Y."/>
            <person name="Oh S."/>
            <person name="Lee J.H."/>
            <person name="Choi E."/>
            <person name="Choi E."/>
            <person name="Lee S.E."/>
            <person name="Jeon J."/>
            <person name="Kim H."/>
            <person name="Choi G."/>
            <person name="Song H."/>
            <person name="Lee J."/>
            <person name="Lee S.C."/>
            <person name="Kwon J.K."/>
            <person name="Lee H.Y."/>
            <person name="Koo N."/>
            <person name="Hong Y."/>
            <person name="Kim R.W."/>
            <person name="Kang W.H."/>
            <person name="Huh J.H."/>
            <person name="Kang B.C."/>
            <person name="Yang T.J."/>
            <person name="Lee Y.H."/>
            <person name="Bennetzen J.L."/>
            <person name="Choi D."/>
        </authorList>
    </citation>
    <scope>NUCLEOTIDE SEQUENCE [LARGE SCALE GENOMIC DNA]</scope>
    <source>
        <strain evidence="5">cv. PBC81</strain>
    </source>
</reference>
<dbReference type="PANTHER" id="PTHR46122:SF13">
    <property type="entry name" value="F-BOX_KELCH-REPEAT PROTEIN SKIP11-LIKE"/>
    <property type="match status" value="1"/>
</dbReference>
<accession>A0A2G2VLR7</accession>
<keyword evidence="5" id="KW-1185">Reference proteome</keyword>
<dbReference type="SUPFAM" id="SSF117281">
    <property type="entry name" value="Kelch motif"/>
    <property type="match status" value="1"/>
</dbReference>
<keyword evidence="3" id="KW-0812">Transmembrane</keyword>
<keyword evidence="3" id="KW-0472">Membrane</keyword>
<feature type="transmembrane region" description="Helical" evidence="3">
    <location>
        <begin position="242"/>
        <end position="260"/>
    </location>
</feature>
<proteinExistence type="predicted"/>
<dbReference type="GO" id="GO:0005634">
    <property type="term" value="C:nucleus"/>
    <property type="evidence" value="ECO:0007669"/>
    <property type="project" value="UniProtKB-ARBA"/>
</dbReference>
<name>A0A2G2VLR7_CAPBA</name>
<dbReference type="InterPro" id="IPR006652">
    <property type="entry name" value="Kelch_1"/>
</dbReference>
<protein>
    <submittedName>
        <fullName evidence="4">F-box/kelch-repeat protein</fullName>
    </submittedName>
</protein>
<keyword evidence="3" id="KW-1133">Transmembrane helix</keyword>
<evidence type="ECO:0000313" key="5">
    <source>
        <dbReference type="Proteomes" id="UP000224567"/>
    </source>
</evidence>